<dbReference type="EMBL" id="PDHS01000503">
    <property type="protein sequence ID" value="MQM32358.1"/>
    <property type="molecule type" value="Genomic_DNA"/>
</dbReference>
<dbReference type="CDD" id="cd09874">
    <property type="entry name" value="PIN_MT3492-like"/>
    <property type="match status" value="1"/>
</dbReference>
<dbReference type="InterPro" id="IPR002716">
    <property type="entry name" value="PIN_dom"/>
</dbReference>
<keyword evidence="3 5" id="KW-0479">Metal-binding</keyword>
<feature type="domain" description="PIN" evidence="6">
    <location>
        <begin position="4"/>
        <end position="114"/>
    </location>
</feature>
<evidence type="ECO:0000256" key="3">
    <source>
        <dbReference type="ARBA" id="ARBA00022723"/>
    </source>
</evidence>
<evidence type="ECO:0000256" key="4">
    <source>
        <dbReference type="ARBA" id="ARBA00022801"/>
    </source>
</evidence>
<dbReference type="SUPFAM" id="SSF88723">
    <property type="entry name" value="PIN domain-like"/>
    <property type="match status" value="1"/>
</dbReference>
<keyword evidence="1 5" id="KW-1277">Toxin-antitoxin system</keyword>
<dbReference type="Pfam" id="PF01850">
    <property type="entry name" value="PIN"/>
    <property type="match status" value="1"/>
</dbReference>
<evidence type="ECO:0000313" key="7">
    <source>
        <dbReference type="EMBL" id="MQM32358.1"/>
    </source>
</evidence>
<comment type="cofactor">
    <cofactor evidence="5">
        <name>Mg(2+)</name>
        <dbReference type="ChEBI" id="CHEBI:18420"/>
    </cofactor>
</comment>
<comment type="similarity">
    <text evidence="5">Belongs to the PINc/VapC protein family.</text>
</comment>
<dbReference type="GO" id="GO:0000287">
    <property type="term" value="F:magnesium ion binding"/>
    <property type="evidence" value="ECO:0007669"/>
    <property type="project" value="UniProtKB-UniRule"/>
</dbReference>
<evidence type="ECO:0000256" key="1">
    <source>
        <dbReference type="ARBA" id="ARBA00022649"/>
    </source>
</evidence>
<evidence type="ECO:0000259" key="6">
    <source>
        <dbReference type="Pfam" id="PF01850"/>
    </source>
</evidence>
<feature type="binding site" evidence="5">
    <location>
        <position position="101"/>
    </location>
    <ligand>
        <name>Mg(2+)</name>
        <dbReference type="ChEBI" id="CHEBI:18420"/>
    </ligand>
</feature>
<protein>
    <recommendedName>
        <fullName evidence="5">Ribonuclease VapC</fullName>
        <shortName evidence="5">RNase VapC</shortName>
        <ecNumber evidence="5">3.1.-.-</ecNumber>
    </recommendedName>
    <alternativeName>
        <fullName evidence="5">Toxin VapC</fullName>
    </alternativeName>
</protein>
<comment type="caution">
    <text evidence="7">The sequence shown here is derived from an EMBL/GenBank/DDBJ whole genome shotgun (WGS) entry which is preliminary data.</text>
</comment>
<keyword evidence="5" id="KW-0460">Magnesium</keyword>
<dbReference type="Proteomes" id="UP000342300">
    <property type="component" value="Unassembled WGS sequence"/>
</dbReference>
<dbReference type="HAMAP" id="MF_00265">
    <property type="entry name" value="VapC_Nob1"/>
    <property type="match status" value="1"/>
</dbReference>
<keyword evidence="5" id="KW-0800">Toxin</keyword>
<keyword evidence="4 5" id="KW-0378">Hydrolase</keyword>
<evidence type="ECO:0000313" key="8">
    <source>
        <dbReference type="Proteomes" id="UP000342300"/>
    </source>
</evidence>
<dbReference type="GO" id="GO:0090729">
    <property type="term" value="F:toxin activity"/>
    <property type="evidence" value="ECO:0007669"/>
    <property type="project" value="UniProtKB-KW"/>
</dbReference>
<organism evidence="7 8">
    <name type="scientific">Candidatus Accumulibacter phosphatis</name>
    <dbReference type="NCBI Taxonomy" id="327160"/>
    <lineage>
        <taxon>Bacteria</taxon>
        <taxon>Pseudomonadati</taxon>
        <taxon>Pseudomonadota</taxon>
        <taxon>Betaproteobacteria</taxon>
        <taxon>Candidatus Accumulibacter</taxon>
    </lineage>
</organism>
<dbReference type="InterPro" id="IPR022907">
    <property type="entry name" value="VapC_family"/>
</dbReference>
<dbReference type="GO" id="GO:0016787">
    <property type="term" value="F:hydrolase activity"/>
    <property type="evidence" value="ECO:0007669"/>
    <property type="project" value="UniProtKB-KW"/>
</dbReference>
<proteinExistence type="inferred from homology"/>
<evidence type="ECO:0000256" key="2">
    <source>
        <dbReference type="ARBA" id="ARBA00022722"/>
    </source>
</evidence>
<feature type="binding site" evidence="5">
    <location>
        <position position="6"/>
    </location>
    <ligand>
        <name>Mg(2+)</name>
        <dbReference type="ChEBI" id="CHEBI:18420"/>
    </ligand>
</feature>
<accession>A0A6A7RXY9</accession>
<gene>
    <name evidence="5" type="primary">vapC</name>
    <name evidence="7" type="ORF">CRU78_18455</name>
</gene>
<keyword evidence="2 5" id="KW-0540">Nuclease</keyword>
<dbReference type="AlphaFoldDB" id="A0A6A7RXY9"/>
<name>A0A6A7RXY9_9PROT</name>
<sequence length="143" mass="15674">MILFCDTSALVKLYVREDASDLMMALAESADTLAVCRLAWAEAMAALARRARENPADAELITAVGTRLRSDWPAYAIVEVTQPLVELAGEYADTFALRGYDSVQLAAARILQEASDEEFHFAVFDTRLQKSASVLGMRTLARA</sequence>
<dbReference type="EC" id="3.1.-.-" evidence="5"/>
<reference evidence="7 8" key="1">
    <citation type="submission" date="2017-09" db="EMBL/GenBank/DDBJ databases">
        <title>Metagenomic Analysis Reveals Denitrifying Candidatus Accumulibacter and Flanking Population as a Source of N2O.</title>
        <authorList>
            <person name="Gao H."/>
            <person name="Mao Y."/>
            <person name="Zhao X."/>
            <person name="Liu W.-T."/>
            <person name="Zhang T."/>
            <person name="Wells G."/>
        </authorList>
    </citation>
    <scope>NUCLEOTIDE SEQUENCE [LARGE SCALE GENOMIC DNA]</scope>
    <source>
        <strain evidence="7">CANDO_2_IC</strain>
    </source>
</reference>
<comment type="function">
    <text evidence="5">Toxic component of a toxin-antitoxin (TA) system. An RNase.</text>
</comment>
<evidence type="ECO:0000256" key="5">
    <source>
        <dbReference type="HAMAP-Rule" id="MF_00265"/>
    </source>
</evidence>
<dbReference type="InterPro" id="IPR029060">
    <property type="entry name" value="PIN-like_dom_sf"/>
</dbReference>
<dbReference type="Gene3D" id="3.40.50.1010">
    <property type="entry name" value="5'-nuclease"/>
    <property type="match status" value="1"/>
</dbReference>
<dbReference type="GO" id="GO:0004540">
    <property type="term" value="F:RNA nuclease activity"/>
    <property type="evidence" value="ECO:0007669"/>
    <property type="project" value="InterPro"/>
</dbReference>